<dbReference type="InterPro" id="IPR025438">
    <property type="entry name" value="DUF4180"/>
</dbReference>
<proteinExistence type="predicted"/>
<keyword evidence="3" id="KW-1185">Reference proteome</keyword>
<dbReference type="OrthoDB" id="8595425at2"/>
<dbReference type="Proteomes" id="UP000366945">
    <property type="component" value="Unassembled WGS sequence"/>
</dbReference>
<feature type="domain" description="DUF4180" evidence="1">
    <location>
        <begin position="16"/>
        <end position="123"/>
    </location>
</feature>
<gene>
    <name evidence="2" type="ORF">PPN31114_04399</name>
</gene>
<organism evidence="2 3">
    <name type="scientific">Pandoraea pneumonica</name>
    <dbReference type="NCBI Taxonomy" id="2508299"/>
    <lineage>
        <taxon>Bacteria</taxon>
        <taxon>Pseudomonadati</taxon>
        <taxon>Pseudomonadota</taxon>
        <taxon>Betaproteobacteria</taxon>
        <taxon>Burkholderiales</taxon>
        <taxon>Burkholderiaceae</taxon>
        <taxon>Pandoraea</taxon>
    </lineage>
</organism>
<dbReference type="EMBL" id="CABPSK010000004">
    <property type="protein sequence ID" value="VVE45676.1"/>
    <property type="molecule type" value="Genomic_DNA"/>
</dbReference>
<protein>
    <recommendedName>
        <fullName evidence="1">DUF4180 domain-containing protein</fullName>
    </recommendedName>
</protein>
<reference evidence="2 3" key="1">
    <citation type="submission" date="2019-08" db="EMBL/GenBank/DDBJ databases">
        <authorList>
            <person name="Peeters C."/>
        </authorList>
    </citation>
    <scope>NUCLEOTIDE SEQUENCE [LARGE SCALE GENOMIC DNA]</scope>
    <source>
        <strain evidence="2 3">LMG 31114</strain>
    </source>
</reference>
<accession>A0A5E4YAF8</accession>
<sequence length="129" mass="14266">MPQALNPRDEIIAIDNVPLLVWNAPANAIAREADVNELLAAAWENDVTWVAVHTDVLHDDFYRLETGLAGAMLQKLVNYGVKLAVIGDITPWLARSEAFSAFVREANRGRTTAFTTTLEALKRHATKNL</sequence>
<dbReference type="RefSeq" id="WP_150681582.1">
    <property type="nucleotide sequence ID" value="NZ_CABPSK010000004.1"/>
</dbReference>
<evidence type="ECO:0000259" key="1">
    <source>
        <dbReference type="Pfam" id="PF13788"/>
    </source>
</evidence>
<name>A0A5E4YAF8_9BURK</name>
<dbReference type="AlphaFoldDB" id="A0A5E4YAF8"/>
<dbReference type="GeneID" id="300406383"/>
<evidence type="ECO:0000313" key="3">
    <source>
        <dbReference type="Proteomes" id="UP000366945"/>
    </source>
</evidence>
<dbReference type="Pfam" id="PF13788">
    <property type="entry name" value="DUF4180"/>
    <property type="match status" value="1"/>
</dbReference>
<evidence type="ECO:0000313" key="2">
    <source>
        <dbReference type="EMBL" id="VVE45676.1"/>
    </source>
</evidence>